<evidence type="ECO:0000313" key="2">
    <source>
        <dbReference type="Proteomes" id="UP000549250"/>
    </source>
</evidence>
<name>A0A839T4S2_AZOMA</name>
<sequence length="54" mass="5747">MITGGEVKEENRMTRADRSMIRQCIINAALACEAQNCTVLSGHVRDALRAAGGG</sequence>
<accession>A0A839T4S2</accession>
<dbReference type="Proteomes" id="UP000549250">
    <property type="component" value="Unassembled WGS sequence"/>
</dbReference>
<comment type="caution">
    <text evidence="1">The sequence shown here is derived from an EMBL/GenBank/DDBJ whole genome shotgun (WGS) entry which is preliminary data.</text>
</comment>
<organism evidence="1 2">
    <name type="scientific">Azomonas macrocytogenes</name>
    <name type="common">Azotobacter macrocytogenes</name>
    <dbReference type="NCBI Taxonomy" id="69962"/>
    <lineage>
        <taxon>Bacteria</taxon>
        <taxon>Pseudomonadati</taxon>
        <taxon>Pseudomonadota</taxon>
        <taxon>Gammaproteobacteria</taxon>
        <taxon>Pseudomonadales</taxon>
        <taxon>Pseudomonadaceae</taxon>
        <taxon>Azomonas</taxon>
    </lineage>
</organism>
<proteinExistence type="predicted"/>
<keyword evidence="2" id="KW-1185">Reference proteome</keyword>
<dbReference type="AlphaFoldDB" id="A0A839T4S2"/>
<evidence type="ECO:0000313" key="1">
    <source>
        <dbReference type="EMBL" id="MBB3104442.1"/>
    </source>
</evidence>
<dbReference type="EMBL" id="JACHXI010000015">
    <property type="protein sequence ID" value="MBB3104442.1"/>
    <property type="molecule type" value="Genomic_DNA"/>
</dbReference>
<reference evidence="1 2" key="1">
    <citation type="submission" date="2020-08" db="EMBL/GenBank/DDBJ databases">
        <title>Genomic Encyclopedia of Type Strains, Phase III (KMG-III): the genomes of soil and plant-associated and newly described type strains.</title>
        <authorList>
            <person name="Whitman W."/>
        </authorList>
    </citation>
    <scope>NUCLEOTIDE SEQUENCE [LARGE SCALE GENOMIC DNA]</scope>
    <source>
        <strain evidence="1 2">CECT 4462</strain>
    </source>
</reference>
<protein>
    <submittedName>
        <fullName evidence="1">Uncharacterized protein</fullName>
    </submittedName>
</protein>
<gene>
    <name evidence="1" type="ORF">FHR87_002858</name>
</gene>